<dbReference type="AlphaFoldDB" id="A0ABD2IK08"/>
<feature type="compositionally biased region" description="Acidic residues" evidence="1">
    <location>
        <begin position="239"/>
        <end position="252"/>
    </location>
</feature>
<accession>A0ABD2IK08</accession>
<dbReference type="InterPro" id="IPR016197">
    <property type="entry name" value="Chromo-like_dom_sf"/>
</dbReference>
<evidence type="ECO:0008006" key="4">
    <source>
        <dbReference type="Google" id="ProtNLM"/>
    </source>
</evidence>
<sequence>MSAVVQSNNALALPTRQLKRPLSPSQIAQDLFGSVDGHQLVAFVLNTEESGKTAQLPVSVNEISFLRRLVAQFCGILCTHKPRAVLEKQKQQQRRQQQHTIPAEPVPNENATNEQQQQPNNTNSNTNNDTNEQQQQPNNTNNNTNNDTNEQQQQPNNTNNNTNNAANERQQQPNNTINNTNNGTVEQQPLQHQPHGNNLPPMPNINNNNNGTNPQIASPNRLNFERDDEQQSEGNESGQSDESELGQDDESVELGHNNGSHQLDEAMPEEDETVENDMANPQQQQAQTEGTEMPMEVPDEPCYELSAILAVFTDGKGDRAYFVKWKAYRNYEWVLGTDMFGLEMAVDFTGTSSAMCTMDALEGKPVPKTHLQFLLGNQQFRRLAARLNANPTESERDIMWAYKITTAQKKSAEKQLEPFIRRFMQ</sequence>
<proteinExistence type="predicted"/>
<comment type="caution">
    <text evidence="2">The sequence shown here is derived from an EMBL/GenBank/DDBJ whole genome shotgun (WGS) entry which is preliminary data.</text>
</comment>
<evidence type="ECO:0000313" key="3">
    <source>
        <dbReference type="Proteomes" id="UP001620645"/>
    </source>
</evidence>
<gene>
    <name evidence="2" type="ORF">niasHS_012286</name>
</gene>
<evidence type="ECO:0000313" key="2">
    <source>
        <dbReference type="EMBL" id="KAL3077580.1"/>
    </source>
</evidence>
<keyword evidence="3" id="KW-1185">Reference proteome</keyword>
<protein>
    <recommendedName>
        <fullName evidence="4">Chromo domain-containing protein</fullName>
    </recommendedName>
</protein>
<reference evidence="2 3" key="1">
    <citation type="submission" date="2024-10" db="EMBL/GenBank/DDBJ databases">
        <authorList>
            <person name="Kim D."/>
        </authorList>
    </citation>
    <scope>NUCLEOTIDE SEQUENCE [LARGE SCALE GENOMIC DNA]</scope>
    <source>
        <strain evidence="2">Taebaek</strain>
    </source>
</reference>
<dbReference type="SUPFAM" id="SSF54160">
    <property type="entry name" value="Chromo domain-like"/>
    <property type="match status" value="1"/>
</dbReference>
<evidence type="ECO:0000256" key="1">
    <source>
        <dbReference type="SAM" id="MobiDB-lite"/>
    </source>
</evidence>
<feature type="compositionally biased region" description="Polar residues" evidence="1">
    <location>
        <begin position="279"/>
        <end position="288"/>
    </location>
</feature>
<feature type="compositionally biased region" description="Acidic residues" evidence="1">
    <location>
        <begin position="266"/>
        <end position="275"/>
    </location>
</feature>
<feature type="compositionally biased region" description="Polar residues" evidence="1">
    <location>
        <begin position="185"/>
        <end position="196"/>
    </location>
</feature>
<feature type="region of interest" description="Disordered" evidence="1">
    <location>
        <begin position="88"/>
        <end position="288"/>
    </location>
</feature>
<organism evidence="2 3">
    <name type="scientific">Heterodera schachtii</name>
    <name type="common">Sugarbeet cyst nematode worm</name>
    <name type="synonym">Tylenchus schachtii</name>
    <dbReference type="NCBI Taxonomy" id="97005"/>
    <lineage>
        <taxon>Eukaryota</taxon>
        <taxon>Metazoa</taxon>
        <taxon>Ecdysozoa</taxon>
        <taxon>Nematoda</taxon>
        <taxon>Chromadorea</taxon>
        <taxon>Rhabditida</taxon>
        <taxon>Tylenchina</taxon>
        <taxon>Tylenchomorpha</taxon>
        <taxon>Tylenchoidea</taxon>
        <taxon>Heteroderidae</taxon>
        <taxon>Heteroderinae</taxon>
        <taxon>Heterodera</taxon>
    </lineage>
</organism>
<feature type="compositionally biased region" description="Low complexity" evidence="1">
    <location>
        <begin position="108"/>
        <end position="184"/>
    </location>
</feature>
<feature type="compositionally biased region" description="Low complexity" evidence="1">
    <location>
        <begin position="204"/>
        <end position="214"/>
    </location>
</feature>
<name>A0ABD2IK08_HETSC</name>
<dbReference type="EMBL" id="JBICCN010000326">
    <property type="protein sequence ID" value="KAL3077580.1"/>
    <property type="molecule type" value="Genomic_DNA"/>
</dbReference>
<dbReference type="Proteomes" id="UP001620645">
    <property type="component" value="Unassembled WGS sequence"/>
</dbReference>